<reference evidence="1 2" key="1">
    <citation type="journal article" date="2006" name="Proc. Natl. Acad. Sci. U.S.A.">
        <title>Burkholderia xenovorans LB400 harbors a multi-replicon, 9.73-Mbp genome shaped for versatility.</title>
        <authorList>
            <person name="Chain P.S."/>
            <person name="Denef V.J."/>
            <person name="Konstantinidis K.T."/>
            <person name="Vergez L.M."/>
            <person name="Agullo L."/>
            <person name="Reyes V.L."/>
            <person name="Hauser L."/>
            <person name="Cordova M."/>
            <person name="Gomez L."/>
            <person name="Gonzalez M."/>
            <person name="Land M."/>
            <person name="Lao V."/>
            <person name="Larimer F."/>
            <person name="LiPuma J.J."/>
            <person name="Mahenthiralingam E."/>
            <person name="Malfatti S.A."/>
            <person name="Marx C.J."/>
            <person name="Parnell J.J."/>
            <person name="Ramette A."/>
            <person name="Richardson P."/>
            <person name="Seeger M."/>
            <person name="Smith D."/>
            <person name="Spilker T."/>
            <person name="Sul W.J."/>
            <person name="Tsoi T.V."/>
            <person name="Ulrich L.E."/>
            <person name="Zhulin I.B."/>
            <person name="Tiedje J.M."/>
        </authorList>
    </citation>
    <scope>NUCLEOTIDE SEQUENCE [LARGE SCALE GENOMIC DNA]</scope>
    <source>
        <strain evidence="1 2">LB400</strain>
    </source>
</reference>
<accession>Q145D9</accession>
<evidence type="ECO:0000313" key="2">
    <source>
        <dbReference type="Proteomes" id="UP000001817"/>
    </source>
</evidence>
<dbReference type="KEGG" id="bxe:Bxe_A3949"/>
<proteinExistence type="predicted"/>
<protein>
    <submittedName>
        <fullName evidence="1">Uncharacterized protein</fullName>
    </submittedName>
</protein>
<keyword evidence="2" id="KW-1185">Reference proteome</keyword>
<dbReference type="AlphaFoldDB" id="Q145D9"/>
<organism evidence="1 2">
    <name type="scientific">Paraburkholderia xenovorans (strain LB400)</name>
    <dbReference type="NCBI Taxonomy" id="266265"/>
    <lineage>
        <taxon>Bacteria</taxon>
        <taxon>Pseudomonadati</taxon>
        <taxon>Pseudomonadota</taxon>
        <taxon>Betaproteobacteria</taxon>
        <taxon>Burkholderiales</taxon>
        <taxon>Burkholderiaceae</taxon>
        <taxon>Paraburkholderia</taxon>
    </lineage>
</organism>
<dbReference type="EMBL" id="CP000270">
    <property type="protein sequence ID" value="ABE29050.1"/>
    <property type="molecule type" value="Genomic_DNA"/>
</dbReference>
<evidence type="ECO:0000313" key="1">
    <source>
        <dbReference type="EMBL" id="ABE29050.1"/>
    </source>
</evidence>
<dbReference type="RefSeq" id="WP_011486870.1">
    <property type="nucleotide sequence ID" value="NC_007951.1"/>
</dbReference>
<gene>
    <name evidence="1" type="ORF">Bxe_A3949</name>
</gene>
<dbReference type="Proteomes" id="UP000001817">
    <property type="component" value="Chromosome 1"/>
</dbReference>
<dbReference type="KEGG" id="bxb:DR64_1624"/>
<sequence>MLSIVDEILTQYDALGLFINFQISKINLEMSKILQLMAEGKTPQQVTIKVGGTYPNHVFLVMYLVDGRLEAEEVSEALCDELASKISGINQEEFLAYKLTKVKTKALKMRKDAEDKPPTGNEPK</sequence>
<name>Q145D9_PARXL</name>